<sequence length="278" mass="32118">MTTDQGSAEKTAALSELVKRTQSYNKNLTKVGLVMAKTRSDDLRWLRDYLQTQTDTTPFIYTMDKNPEIELLTAHSSRGREASAYLSFIVDLYDELPEYSIFLHANTNQWHNDLFGPQTSRALQSLRREAVDAKGYLNLRCASNPGCPFHVNPNNPTQAHIDKNDARANFPRICKEIFGEDAYVPEQIGGICCAQFAVSRTHIRQRPKSDYVRMLNWMNEKSVPLVETLWHMVFGMERVHCPLYEQCRCDDYGWRTFPLDHNKNQGSCLWPWEAVFEV</sequence>
<dbReference type="PANTHER" id="PTHR37490:SF2">
    <property type="match status" value="1"/>
</dbReference>
<reference evidence="1 2" key="1">
    <citation type="submission" date="2020-08" db="EMBL/GenBank/DDBJ databases">
        <title>The completed genome sequence of the pathogenic ascomycete fungus Penicillium digitatum.</title>
        <authorList>
            <person name="Wang M."/>
        </authorList>
    </citation>
    <scope>NUCLEOTIDE SEQUENCE [LARGE SCALE GENOMIC DNA]</scope>
    <source>
        <strain evidence="1 2">PdW03</strain>
    </source>
</reference>
<dbReference type="Pfam" id="PF11913">
    <property type="entry name" value="DUF3431"/>
    <property type="match status" value="1"/>
</dbReference>
<name>A0A7T7BPP0_PENDI</name>
<evidence type="ECO:0000313" key="2">
    <source>
        <dbReference type="Proteomes" id="UP000595662"/>
    </source>
</evidence>
<dbReference type="AlphaFoldDB" id="A0A7T7BPP0"/>
<dbReference type="InterPro" id="IPR021838">
    <property type="entry name" value="DUF3431"/>
</dbReference>
<dbReference type="Proteomes" id="UP000595662">
    <property type="component" value="Chromosome 5"/>
</dbReference>
<dbReference type="RefSeq" id="XP_014536790.2">
    <property type="nucleotide sequence ID" value="XM_014681304.2"/>
</dbReference>
<gene>
    <name evidence="1" type="ORF">Pdw03_2169</name>
</gene>
<protein>
    <submittedName>
        <fullName evidence="1">UV excision repair protein</fullName>
    </submittedName>
</protein>
<evidence type="ECO:0000313" key="1">
    <source>
        <dbReference type="EMBL" id="QQK47271.1"/>
    </source>
</evidence>
<accession>A0A7T7BPP0</accession>
<organism evidence="1 2">
    <name type="scientific">Penicillium digitatum</name>
    <name type="common">Green mold</name>
    <dbReference type="NCBI Taxonomy" id="36651"/>
    <lineage>
        <taxon>Eukaryota</taxon>
        <taxon>Fungi</taxon>
        <taxon>Dikarya</taxon>
        <taxon>Ascomycota</taxon>
        <taxon>Pezizomycotina</taxon>
        <taxon>Eurotiomycetes</taxon>
        <taxon>Eurotiomycetidae</taxon>
        <taxon>Eurotiales</taxon>
        <taxon>Aspergillaceae</taxon>
        <taxon>Penicillium</taxon>
    </lineage>
</organism>
<dbReference type="EMBL" id="CP060778">
    <property type="protein sequence ID" value="QQK47271.1"/>
    <property type="molecule type" value="Genomic_DNA"/>
</dbReference>
<dbReference type="KEGG" id="pdp:PDIP_23090"/>
<dbReference type="GeneID" id="26230631"/>
<proteinExistence type="predicted"/>
<dbReference type="PANTHER" id="PTHR37490">
    <property type="entry name" value="EXPRESSED PROTEIN"/>
    <property type="match status" value="1"/>
</dbReference>
<dbReference type="VEuPathDB" id="FungiDB:PDIP_23090"/>